<dbReference type="Proteomes" id="UP000887576">
    <property type="component" value="Unplaced"/>
</dbReference>
<evidence type="ECO:0000313" key="1">
    <source>
        <dbReference type="Proteomes" id="UP000887576"/>
    </source>
</evidence>
<evidence type="ECO:0000313" key="2">
    <source>
        <dbReference type="WBParaSite" id="JU765_v2.g17983.t1"/>
    </source>
</evidence>
<accession>A0AC34QNZ7</accession>
<name>A0AC34QNZ7_9BILA</name>
<protein>
    <submittedName>
        <fullName evidence="2">Staphylococcal nuclease domain-containing protein</fullName>
    </submittedName>
</protein>
<organism evidence="1 2">
    <name type="scientific">Panagrolaimus sp. JU765</name>
    <dbReference type="NCBI Taxonomy" id="591449"/>
    <lineage>
        <taxon>Eukaryota</taxon>
        <taxon>Metazoa</taxon>
        <taxon>Ecdysozoa</taxon>
        <taxon>Nematoda</taxon>
        <taxon>Chromadorea</taxon>
        <taxon>Rhabditida</taxon>
        <taxon>Tylenchina</taxon>
        <taxon>Panagrolaimomorpha</taxon>
        <taxon>Panagrolaimoidea</taxon>
        <taxon>Panagrolaimidae</taxon>
        <taxon>Panagrolaimus</taxon>
    </lineage>
</organism>
<proteinExistence type="predicted"/>
<reference evidence="2" key="1">
    <citation type="submission" date="2022-11" db="UniProtKB">
        <authorList>
            <consortium name="WormBaseParasite"/>
        </authorList>
    </citation>
    <scope>IDENTIFICATION</scope>
</reference>
<sequence>MTDGATQPALKRGVVKQVLSGDAIVLQGPLTSNGPPKESTVYLANIVAPRLAKRPNDTGSGGSNDEPFAWEAREFLRKKIIGQSVVFVRDFIATSGREHGRIFLGGTSMENAENISESAVSEGWLEVRPGKVVDEQTQKLLDLQEKAKTAKKGKWGVAESDYQKYVRDIKWNVADTKGLVEKYHQKPIKAVVEQVRDASTVRVFLLPDFEYVTISLSGIKTPSPRTPSNPPEPFGEQAKFFVEQRILHRDVEVVLESVSNNNFLGSVIHPKGNIAVFLLKEGYAKCSWSVTLATAGIQALKEAEKDAQNKRLRLWANFTASSTDRKTVEGTVVEIGLGDSITVEKDNGDEIKLFFSSIRPPRKDGESTVAGGRKFLPLYDIPYMFEAREFLRKALIGKRVKATIDYVQPKSDQFPEKTCATVMVKGENIAAQLVERGLAKVVRHRQDDENRSSAYDSLLIAEQNAEKEKKALYSDKKPEPVRVQDLQGDAARANQFISYLKKTTRNDGVVEFLSSASRLRVYVPKETVVITFLLGGITAPRSARPGPGGKVIGENEPFADEAMKFTKRLTYQKEVKVEVESTDKTGAFIGYMFVQGENGAWTNLSELLVENGLASLHFSAERGPYYSALARAEKVAKEGRRGIWKNYVEETKAAVEIDPATEATERKINYKKVVVSEVVPSTFQFYAQNYEDGNTIVKLMEELQQIDSSTEGTARVKRNEIVAVKFSGRYHRAKVETVKGDVADIFYIDYGNREQVSTKKVAPLPVQFQARGPLSHEYVLAFASIPTADYYAKDASAAFAEFVYAQESLLLNVEYKVGPIEAASLVTNDENKRDVTKFLISEGYALAETRREKRFSSIMEQYTEAEKQARQGRLVIWQYGDARADD</sequence>
<dbReference type="WBParaSite" id="JU765_v2.g17983.t1">
    <property type="protein sequence ID" value="JU765_v2.g17983.t1"/>
    <property type="gene ID" value="JU765_v2.g17983"/>
</dbReference>